<evidence type="ECO:0000313" key="2">
    <source>
        <dbReference type="Proteomes" id="UP000199334"/>
    </source>
</evidence>
<dbReference type="AlphaFoldDB" id="A0A1H0B9I7"/>
<protein>
    <submittedName>
        <fullName evidence="1">Uncharacterized protein</fullName>
    </submittedName>
</protein>
<reference evidence="1 2" key="1">
    <citation type="submission" date="2016-10" db="EMBL/GenBank/DDBJ databases">
        <authorList>
            <person name="de Groot N.N."/>
        </authorList>
    </citation>
    <scope>NUCLEOTIDE SEQUENCE [LARGE SCALE GENOMIC DNA]</scope>
    <source>
        <strain evidence="1 2">CGMCC 1.3442</strain>
    </source>
</reference>
<name>A0A1H0B9I7_9BACI</name>
<evidence type="ECO:0000313" key="1">
    <source>
        <dbReference type="EMBL" id="SDN42272.1"/>
    </source>
</evidence>
<proteinExistence type="predicted"/>
<organism evidence="1 2">
    <name type="scientific">Tenuibacillus multivorans</name>
    <dbReference type="NCBI Taxonomy" id="237069"/>
    <lineage>
        <taxon>Bacteria</taxon>
        <taxon>Bacillati</taxon>
        <taxon>Bacillota</taxon>
        <taxon>Bacilli</taxon>
        <taxon>Bacillales</taxon>
        <taxon>Bacillaceae</taxon>
        <taxon>Tenuibacillus</taxon>
    </lineage>
</organism>
<sequence length="33" mass="3643">MIVYLKLIVGIMLYGHNNLEVSIFAGAKNNGLH</sequence>
<accession>A0A1H0B9I7</accession>
<dbReference type="EMBL" id="FNIG01000004">
    <property type="protein sequence ID" value="SDN42272.1"/>
    <property type="molecule type" value="Genomic_DNA"/>
</dbReference>
<gene>
    <name evidence="1" type="ORF">SAMN05216498_2272</name>
</gene>
<dbReference type="Proteomes" id="UP000199334">
    <property type="component" value="Unassembled WGS sequence"/>
</dbReference>
<keyword evidence="2" id="KW-1185">Reference proteome</keyword>